<protein>
    <recommendedName>
        <fullName evidence="3">Lipoprotein</fullName>
    </recommendedName>
</protein>
<name>A0A833JCS6_9BACT</name>
<reference evidence="1 2" key="1">
    <citation type="submission" date="2019-10" db="EMBL/GenBank/DDBJ databases">
        <title>New genus of Silvanigrellaceae.</title>
        <authorList>
            <person name="Pitt A."/>
            <person name="Hahn M.W."/>
        </authorList>
    </citation>
    <scope>NUCLEOTIDE SEQUENCE [LARGE SCALE GENOMIC DNA]</scope>
    <source>
        <strain evidence="1 2">33A1-SZDP</strain>
    </source>
</reference>
<comment type="caution">
    <text evidence="1">The sequence shown here is derived from an EMBL/GenBank/DDBJ whole genome shotgun (WGS) entry which is preliminary data.</text>
</comment>
<dbReference type="EMBL" id="WFLN01000011">
    <property type="protein sequence ID" value="KAB8027738.1"/>
    <property type="molecule type" value="Genomic_DNA"/>
</dbReference>
<dbReference type="RefSeq" id="WP_152214000.1">
    <property type="nucleotide sequence ID" value="NZ_WFLN01000011.1"/>
</dbReference>
<sequence length="126" mass="14958">MGRWKWKNTYKYNLNILVLFAIISLFLSACNTAPTVVRGPPPQPVNLPFLRLEQAGECYYIDDFLPTPDSLVNGKTSNLYLRYYTYWNARYKYWSEVGIMLAFYSRDMRCWALFEEYALPRIDDIK</sequence>
<dbReference type="Proteomes" id="UP000442694">
    <property type="component" value="Unassembled WGS sequence"/>
</dbReference>
<accession>A0A833JCS6</accession>
<evidence type="ECO:0008006" key="3">
    <source>
        <dbReference type="Google" id="ProtNLM"/>
    </source>
</evidence>
<evidence type="ECO:0000313" key="1">
    <source>
        <dbReference type="EMBL" id="KAB8027738.1"/>
    </source>
</evidence>
<gene>
    <name evidence="1" type="ORF">GCL57_14100</name>
</gene>
<organism evidence="1 2">
    <name type="scientific">Fluviispira multicolorata</name>
    <dbReference type="NCBI Taxonomy" id="2654512"/>
    <lineage>
        <taxon>Bacteria</taxon>
        <taxon>Pseudomonadati</taxon>
        <taxon>Bdellovibrionota</taxon>
        <taxon>Oligoflexia</taxon>
        <taxon>Silvanigrellales</taxon>
        <taxon>Silvanigrellaceae</taxon>
        <taxon>Fluviispira</taxon>
    </lineage>
</organism>
<keyword evidence="2" id="KW-1185">Reference proteome</keyword>
<evidence type="ECO:0000313" key="2">
    <source>
        <dbReference type="Proteomes" id="UP000442694"/>
    </source>
</evidence>
<proteinExistence type="predicted"/>
<dbReference type="AlphaFoldDB" id="A0A833JCS6"/>
<dbReference type="PROSITE" id="PS51257">
    <property type="entry name" value="PROKAR_LIPOPROTEIN"/>
    <property type="match status" value="1"/>
</dbReference>